<dbReference type="NCBIfam" id="NF004051">
    <property type="entry name" value="PRK05571.1"/>
    <property type="match status" value="1"/>
</dbReference>
<feature type="binding site" evidence="4">
    <location>
        <position position="137"/>
    </location>
    <ligand>
        <name>D-ribulose 5-phosphate</name>
        <dbReference type="ChEBI" id="CHEBI:58121"/>
    </ligand>
</feature>
<comment type="similarity">
    <text evidence="1">Belongs to the LacAB/RpiB family.</text>
</comment>
<feature type="binding site" evidence="4">
    <location>
        <begin position="67"/>
        <end position="71"/>
    </location>
    <ligand>
        <name>D-ribulose 5-phosphate</name>
        <dbReference type="ChEBI" id="CHEBI:58121"/>
    </ligand>
</feature>
<dbReference type="EMBL" id="FWXF01000002">
    <property type="protein sequence ID" value="SMC19625.1"/>
    <property type="molecule type" value="Genomic_DNA"/>
</dbReference>
<dbReference type="GO" id="GO:0019316">
    <property type="term" value="P:D-allose catabolic process"/>
    <property type="evidence" value="ECO:0007669"/>
    <property type="project" value="TreeGrafter"/>
</dbReference>
<organism evidence="5 6">
    <name type="scientific">Desulfacinum hydrothermale DSM 13146</name>
    <dbReference type="NCBI Taxonomy" id="1121390"/>
    <lineage>
        <taxon>Bacteria</taxon>
        <taxon>Pseudomonadati</taxon>
        <taxon>Thermodesulfobacteriota</taxon>
        <taxon>Syntrophobacteria</taxon>
        <taxon>Syntrophobacterales</taxon>
        <taxon>Syntrophobacteraceae</taxon>
        <taxon>Desulfacinum</taxon>
    </lineage>
</organism>
<protein>
    <submittedName>
        <fullName evidence="5">Ribose-5-phosphate isomerase</fullName>
    </submittedName>
</protein>
<dbReference type="OrthoDB" id="1778624at2"/>
<dbReference type="NCBIfam" id="TIGR01120">
    <property type="entry name" value="rpiB"/>
    <property type="match status" value="1"/>
</dbReference>
<dbReference type="PIRSF" id="PIRSF005384">
    <property type="entry name" value="RpiB_LacA_B"/>
    <property type="match status" value="1"/>
</dbReference>
<dbReference type="NCBIfam" id="TIGR00689">
    <property type="entry name" value="rpiB_lacA_lacB"/>
    <property type="match status" value="1"/>
</dbReference>
<gene>
    <name evidence="5" type="ORF">SAMN02746041_00735</name>
</gene>
<dbReference type="STRING" id="1121390.SAMN02746041_00735"/>
<dbReference type="Pfam" id="PF02502">
    <property type="entry name" value="LacAB_rpiB"/>
    <property type="match status" value="1"/>
</dbReference>
<dbReference type="Gene3D" id="3.40.1400.10">
    <property type="entry name" value="Sugar-phosphate isomerase, RpiB/LacA/LacB"/>
    <property type="match status" value="1"/>
</dbReference>
<proteinExistence type="inferred from homology"/>
<dbReference type="AlphaFoldDB" id="A0A1W1X6R2"/>
<sequence>MLKIMIGADHAGFELKQKIVSRLQQAGYPVEDIGTHSMDSVDYPDYAFRVARAVAAGHADRGILVCGSGIGMSMAANRISGVRAVLACEPYAAKMSRRHNDSNVLCLGGRFLGQDLAFEIVDTWLAEGFEGGRHSRRVTLLDRDTGKDGTGPHL</sequence>
<dbReference type="RefSeq" id="WP_139796471.1">
    <property type="nucleotide sequence ID" value="NZ_FWXF01000002.1"/>
</dbReference>
<evidence type="ECO:0000256" key="4">
    <source>
        <dbReference type="PIRSR" id="PIRSR005384-2"/>
    </source>
</evidence>
<keyword evidence="6" id="KW-1185">Reference proteome</keyword>
<dbReference type="InterPro" id="IPR004785">
    <property type="entry name" value="RpiB"/>
</dbReference>
<reference evidence="5 6" key="1">
    <citation type="submission" date="2017-04" db="EMBL/GenBank/DDBJ databases">
        <authorList>
            <person name="Afonso C.L."/>
            <person name="Miller P.J."/>
            <person name="Scott M.A."/>
            <person name="Spackman E."/>
            <person name="Goraichik I."/>
            <person name="Dimitrov K.M."/>
            <person name="Suarez D.L."/>
            <person name="Swayne D.E."/>
        </authorList>
    </citation>
    <scope>NUCLEOTIDE SEQUENCE [LARGE SCALE GENOMIC DNA]</scope>
    <source>
        <strain evidence="5 6">DSM 13146</strain>
    </source>
</reference>
<dbReference type="PANTHER" id="PTHR30345">
    <property type="entry name" value="RIBOSE-5-PHOSPHATE ISOMERASE B"/>
    <property type="match status" value="1"/>
</dbReference>
<evidence type="ECO:0000256" key="3">
    <source>
        <dbReference type="PIRSR" id="PIRSR005384-1"/>
    </source>
</evidence>
<dbReference type="InterPro" id="IPR036569">
    <property type="entry name" value="RpiB_LacA_LacB_sf"/>
</dbReference>
<dbReference type="GO" id="GO:0009052">
    <property type="term" value="P:pentose-phosphate shunt, non-oxidative branch"/>
    <property type="evidence" value="ECO:0007669"/>
    <property type="project" value="TreeGrafter"/>
</dbReference>
<feature type="active site" description="Proton acceptor" evidence="3">
    <location>
        <position position="66"/>
    </location>
</feature>
<name>A0A1W1X6R2_9BACT</name>
<dbReference type="GO" id="GO:0004751">
    <property type="term" value="F:ribose-5-phosphate isomerase activity"/>
    <property type="evidence" value="ECO:0007669"/>
    <property type="project" value="TreeGrafter"/>
</dbReference>
<evidence type="ECO:0000313" key="6">
    <source>
        <dbReference type="Proteomes" id="UP000192783"/>
    </source>
</evidence>
<feature type="binding site" evidence="4">
    <location>
        <begin position="9"/>
        <end position="10"/>
    </location>
    <ligand>
        <name>D-ribulose 5-phosphate</name>
        <dbReference type="ChEBI" id="CHEBI:58121"/>
    </ligand>
</feature>
<accession>A0A1W1X6R2</accession>
<feature type="active site" description="Proton donor" evidence="3">
    <location>
        <position position="99"/>
    </location>
</feature>
<keyword evidence="2 5" id="KW-0413">Isomerase</keyword>
<feature type="binding site" evidence="4">
    <location>
        <position position="110"/>
    </location>
    <ligand>
        <name>D-ribulose 5-phosphate</name>
        <dbReference type="ChEBI" id="CHEBI:58121"/>
    </ligand>
</feature>
<dbReference type="SUPFAM" id="SSF89623">
    <property type="entry name" value="Ribose/Galactose isomerase RpiB/AlsB"/>
    <property type="match status" value="1"/>
</dbReference>
<evidence type="ECO:0000256" key="1">
    <source>
        <dbReference type="ARBA" id="ARBA00008754"/>
    </source>
</evidence>
<dbReference type="PANTHER" id="PTHR30345:SF0">
    <property type="entry name" value="DNA DAMAGE-REPAIR_TOLERATION PROTEIN DRT102"/>
    <property type="match status" value="1"/>
</dbReference>
<feature type="binding site" evidence="4">
    <location>
        <position position="133"/>
    </location>
    <ligand>
        <name>D-ribulose 5-phosphate</name>
        <dbReference type="ChEBI" id="CHEBI:58121"/>
    </ligand>
</feature>
<dbReference type="InterPro" id="IPR003500">
    <property type="entry name" value="RpiB_LacA_LacB"/>
</dbReference>
<feature type="binding site" evidence="4">
    <location>
        <position position="100"/>
    </location>
    <ligand>
        <name>D-ribulose 5-phosphate</name>
        <dbReference type="ChEBI" id="CHEBI:58121"/>
    </ligand>
</feature>
<evidence type="ECO:0000313" key="5">
    <source>
        <dbReference type="EMBL" id="SMC19625.1"/>
    </source>
</evidence>
<evidence type="ECO:0000256" key="2">
    <source>
        <dbReference type="ARBA" id="ARBA00023235"/>
    </source>
</evidence>
<dbReference type="Proteomes" id="UP000192783">
    <property type="component" value="Unassembled WGS sequence"/>
</dbReference>